<dbReference type="RefSeq" id="WP_220201903.1">
    <property type="nucleotide sequence ID" value="NZ_BNJK01000001.1"/>
</dbReference>
<name>A0A8J3IEB9_9CHLR</name>
<evidence type="ECO:0000313" key="2">
    <source>
        <dbReference type="EMBL" id="GHO90973.1"/>
    </source>
</evidence>
<dbReference type="InterPro" id="IPR002575">
    <property type="entry name" value="Aminoglycoside_PTrfase"/>
</dbReference>
<dbReference type="AlphaFoldDB" id="A0A8J3IEB9"/>
<reference evidence="2" key="1">
    <citation type="submission" date="2020-10" db="EMBL/GenBank/DDBJ databases">
        <title>Taxonomic study of unclassified bacteria belonging to the class Ktedonobacteria.</title>
        <authorList>
            <person name="Yabe S."/>
            <person name="Wang C.M."/>
            <person name="Zheng Y."/>
            <person name="Sakai Y."/>
            <person name="Cavaletti L."/>
            <person name="Monciardini P."/>
            <person name="Donadio S."/>
        </authorList>
    </citation>
    <scope>NUCLEOTIDE SEQUENCE</scope>
    <source>
        <strain evidence="2">ID150040</strain>
    </source>
</reference>
<proteinExistence type="predicted"/>
<dbReference type="SUPFAM" id="SSF56112">
    <property type="entry name" value="Protein kinase-like (PK-like)"/>
    <property type="match status" value="1"/>
</dbReference>
<evidence type="ECO:0000313" key="3">
    <source>
        <dbReference type="Proteomes" id="UP000597444"/>
    </source>
</evidence>
<sequence length="360" mass="40519">MHEHESHGQTPEDLLDLNEVMQAFGITSWKNLGPLEDTPNAALQMLVEVQGERYILRERPEGPLGDDNQHRYAFQRYLQQAGIPIPQLYLTPQGEPFVAIGEDCFELQQWTSGELFSTANPRSLDWIADAGTMLGRIHRASREYKGPQYRWPSEAHIGGMVQGYLNLARGKAEARDVQALAAALSQWADQWEAVLPAAMMSIGAGRGIPEFHIHGDYHALNLRFGSFGVTTVMGLEASRWERRIFEVAYALFYFSALAWQPGESLTRPLVKRGLAPERARQFLQAYGEVYPPERGEAALLTDALTLVSPIASVNGPLEDIFYAEELDNTLIDDIMERLSWATALPAWLGRVRHSLQEMWQ</sequence>
<dbReference type="Pfam" id="PF01636">
    <property type="entry name" value="APH"/>
    <property type="match status" value="1"/>
</dbReference>
<dbReference type="Proteomes" id="UP000597444">
    <property type="component" value="Unassembled WGS sequence"/>
</dbReference>
<keyword evidence="3" id="KW-1185">Reference proteome</keyword>
<feature type="domain" description="Aminoglycoside phosphotransferase" evidence="1">
    <location>
        <begin position="47"/>
        <end position="291"/>
    </location>
</feature>
<dbReference type="InterPro" id="IPR011009">
    <property type="entry name" value="Kinase-like_dom_sf"/>
</dbReference>
<protein>
    <recommendedName>
        <fullName evidence="1">Aminoglycoside phosphotransferase domain-containing protein</fullName>
    </recommendedName>
</protein>
<dbReference type="EMBL" id="BNJK01000001">
    <property type="protein sequence ID" value="GHO90973.1"/>
    <property type="molecule type" value="Genomic_DNA"/>
</dbReference>
<gene>
    <name evidence="2" type="ORF">KSF_010210</name>
</gene>
<dbReference type="Gene3D" id="3.90.1200.10">
    <property type="match status" value="1"/>
</dbReference>
<organism evidence="2 3">
    <name type="scientific">Reticulibacter mediterranei</name>
    <dbReference type="NCBI Taxonomy" id="2778369"/>
    <lineage>
        <taxon>Bacteria</taxon>
        <taxon>Bacillati</taxon>
        <taxon>Chloroflexota</taxon>
        <taxon>Ktedonobacteria</taxon>
        <taxon>Ktedonobacterales</taxon>
        <taxon>Reticulibacteraceae</taxon>
        <taxon>Reticulibacter</taxon>
    </lineage>
</organism>
<accession>A0A8J3IEB9</accession>
<comment type="caution">
    <text evidence="2">The sequence shown here is derived from an EMBL/GenBank/DDBJ whole genome shotgun (WGS) entry which is preliminary data.</text>
</comment>
<evidence type="ECO:0000259" key="1">
    <source>
        <dbReference type="Pfam" id="PF01636"/>
    </source>
</evidence>